<feature type="signal peptide" evidence="3">
    <location>
        <begin position="1"/>
        <end position="18"/>
    </location>
</feature>
<evidence type="ECO:0000256" key="1">
    <source>
        <dbReference type="ARBA" id="ARBA00005466"/>
    </source>
</evidence>
<dbReference type="InterPro" id="IPR036318">
    <property type="entry name" value="FAD-bd_PCMH-like_sf"/>
</dbReference>
<proteinExistence type="inferred from homology"/>
<dbReference type="Proteomes" id="UP000027222">
    <property type="component" value="Unassembled WGS sequence"/>
</dbReference>
<dbReference type="EMBL" id="KL142378">
    <property type="protein sequence ID" value="KDR76424.1"/>
    <property type="molecule type" value="Genomic_DNA"/>
</dbReference>
<evidence type="ECO:0000256" key="3">
    <source>
        <dbReference type="SAM" id="SignalP"/>
    </source>
</evidence>
<dbReference type="Gene3D" id="3.30.465.10">
    <property type="match status" value="2"/>
</dbReference>
<dbReference type="STRING" id="685588.A0A067T952"/>
<dbReference type="InterPro" id="IPR050432">
    <property type="entry name" value="FAD-linked_Oxidoreductases_BP"/>
</dbReference>
<dbReference type="PANTHER" id="PTHR13878:SF91">
    <property type="entry name" value="FAD BINDING DOMAIN PROTEIN (AFU_ORTHOLOGUE AFUA_6G12070)-RELATED"/>
    <property type="match status" value="1"/>
</dbReference>
<dbReference type="PROSITE" id="PS00862">
    <property type="entry name" value="OX2_COVAL_FAD"/>
    <property type="match status" value="1"/>
</dbReference>
<sequence length="574" mass="60770">MHPPIILFALGLADSTLGVGPKTLPPTPVCRNVPGSAGFPTSADFAALNKTVSERLVHVVPFVEFCVSVGGCSAQQFTSSVFRDEVPGAMNQVNWEQDFDSNPPSLCQPESPLTCGQGDVPLFAILAESVGDVQAGINFAKVHNLRLAIKASGHDYLGRSTAKNSLLISTHKLQNSTFTDNFIVGGKLSLGPAVTLGSGVPLSKIYSLTKAQGRIAVGGTASTVVAAGGYVQGAGHSSLSPMFGLAADNCLEIDVVLADGRLVKANAIHNSDLFWAMRGGGAGSWGVIVSATFRTFPTFDAVLSLLTLTSNTTDQMAEVAKVHAKHIFDWDSLRAGQYFYLSTSGLSSSANVGVPTMIVDTYFPNATLDQAAVALQPFINDVQKIDGVSLVQRVVQGNINDILFSADDMVGGNLVLGSRLVPAAAYKNPELVREVYSELLKGGTTNILGNLVAGGQVSQNANISNAVNPAWRTAKTHMIVANAWDDSATIDEVHANQTFFKKKQLPILELLSGKNAGAYSNEADSLELNFQQVFFGQNYAKLSQIKAKYDPTDLFIVKAGVGSERWDSAGLCRV</sequence>
<dbReference type="Pfam" id="PF01565">
    <property type="entry name" value="FAD_binding_4"/>
    <property type="match status" value="1"/>
</dbReference>
<reference evidence="6" key="1">
    <citation type="journal article" date="2014" name="Proc. Natl. Acad. Sci. U.S.A.">
        <title>Extensive sampling of basidiomycete genomes demonstrates inadequacy of the white-rot/brown-rot paradigm for wood decay fungi.</title>
        <authorList>
            <person name="Riley R."/>
            <person name="Salamov A.A."/>
            <person name="Brown D.W."/>
            <person name="Nagy L.G."/>
            <person name="Floudas D."/>
            <person name="Held B.W."/>
            <person name="Levasseur A."/>
            <person name="Lombard V."/>
            <person name="Morin E."/>
            <person name="Otillar R."/>
            <person name="Lindquist E.A."/>
            <person name="Sun H."/>
            <person name="LaButti K.M."/>
            <person name="Schmutz J."/>
            <person name="Jabbour D."/>
            <person name="Luo H."/>
            <person name="Baker S.E."/>
            <person name="Pisabarro A.G."/>
            <person name="Walton J.D."/>
            <person name="Blanchette R.A."/>
            <person name="Henrissat B."/>
            <person name="Martin F."/>
            <person name="Cullen D."/>
            <person name="Hibbett D.S."/>
            <person name="Grigoriev I.V."/>
        </authorList>
    </citation>
    <scope>NUCLEOTIDE SEQUENCE [LARGE SCALE GENOMIC DNA]</scope>
    <source>
        <strain evidence="6">CBS 339.88</strain>
    </source>
</reference>
<comment type="similarity">
    <text evidence="1">Belongs to the oxygen-dependent FAD-linked oxidoreductase family.</text>
</comment>
<dbReference type="OrthoDB" id="9983560at2759"/>
<dbReference type="InterPro" id="IPR012951">
    <property type="entry name" value="BBE"/>
</dbReference>
<dbReference type="PANTHER" id="PTHR13878">
    <property type="entry name" value="GULONOLACTONE OXIDASE"/>
    <property type="match status" value="1"/>
</dbReference>
<dbReference type="SUPFAM" id="SSF56176">
    <property type="entry name" value="FAD-binding/transporter-associated domain-like"/>
    <property type="match status" value="1"/>
</dbReference>
<feature type="domain" description="FAD-binding PCMH-type" evidence="4">
    <location>
        <begin position="117"/>
        <end position="298"/>
    </location>
</feature>
<feature type="chain" id="PRO_5001648980" description="FAD-binding PCMH-type domain-containing protein" evidence="3">
    <location>
        <begin position="19"/>
        <end position="574"/>
    </location>
</feature>
<protein>
    <recommendedName>
        <fullName evidence="4">FAD-binding PCMH-type domain-containing protein</fullName>
    </recommendedName>
</protein>
<dbReference type="HOGENOM" id="CLU_018354_4_2_1"/>
<name>A0A067T952_GALM3</name>
<dbReference type="InterPro" id="IPR006094">
    <property type="entry name" value="Oxid_FAD_bind_N"/>
</dbReference>
<keyword evidence="3" id="KW-0732">Signal</keyword>
<evidence type="ECO:0000259" key="4">
    <source>
        <dbReference type="PROSITE" id="PS51387"/>
    </source>
</evidence>
<keyword evidence="6" id="KW-1185">Reference proteome</keyword>
<dbReference type="PROSITE" id="PS51387">
    <property type="entry name" value="FAD_PCMH"/>
    <property type="match status" value="1"/>
</dbReference>
<dbReference type="Pfam" id="PF08031">
    <property type="entry name" value="BBE"/>
    <property type="match status" value="1"/>
</dbReference>
<evidence type="ECO:0000313" key="6">
    <source>
        <dbReference type="Proteomes" id="UP000027222"/>
    </source>
</evidence>
<dbReference type="InterPro" id="IPR006093">
    <property type="entry name" value="Oxy_OxRdtase_FAD_BS"/>
</dbReference>
<keyword evidence="2" id="KW-0560">Oxidoreductase</keyword>
<dbReference type="GO" id="GO:0071949">
    <property type="term" value="F:FAD binding"/>
    <property type="evidence" value="ECO:0007669"/>
    <property type="project" value="InterPro"/>
</dbReference>
<dbReference type="InterPro" id="IPR016169">
    <property type="entry name" value="FAD-bd_PCMH_sub2"/>
</dbReference>
<evidence type="ECO:0000313" key="5">
    <source>
        <dbReference type="EMBL" id="KDR76424.1"/>
    </source>
</evidence>
<organism evidence="5 6">
    <name type="scientific">Galerina marginata (strain CBS 339.88)</name>
    <dbReference type="NCBI Taxonomy" id="685588"/>
    <lineage>
        <taxon>Eukaryota</taxon>
        <taxon>Fungi</taxon>
        <taxon>Dikarya</taxon>
        <taxon>Basidiomycota</taxon>
        <taxon>Agaricomycotina</taxon>
        <taxon>Agaricomycetes</taxon>
        <taxon>Agaricomycetidae</taxon>
        <taxon>Agaricales</taxon>
        <taxon>Agaricineae</taxon>
        <taxon>Strophariaceae</taxon>
        <taxon>Galerina</taxon>
    </lineage>
</organism>
<dbReference type="InterPro" id="IPR016166">
    <property type="entry name" value="FAD-bd_PCMH"/>
</dbReference>
<evidence type="ECO:0000256" key="2">
    <source>
        <dbReference type="ARBA" id="ARBA00023002"/>
    </source>
</evidence>
<accession>A0A067T952</accession>
<dbReference type="AlphaFoldDB" id="A0A067T952"/>
<gene>
    <name evidence="5" type="ORF">GALMADRAFT_279116</name>
</gene>
<dbReference type="GO" id="GO:0016491">
    <property type="term" value="F:oxidoreductase activity"/>
    <property type="evidence" value="ECO:0007669"/>
    <property type="project" value="UniProtKB-KW"/>
</dbReference>